<evidence type="ECO:0000313" key="1">
    <source>
        <dbReference type="EMBL" id="KAG7546336.1"/>
    </source>
</evidence>
<keyword evidence="2" id="KW-1185">Reference proteome</keyword>
<proteinExistence type="predicted"/>
<dbReference type="AlphaFoldDB" id="A0A8T1YJN6"/>
<protein>
    <submittedName>
        <fullName evidence="1">Uncharacterized protein</fullName>
    </submittedName>
</protein>
<dbReference type="Proteomes" id="UP000694251">
    <property type="component" value="Chromosome 12"/>
</dbReference>
<dbReference type="EMBL" id="JAEFBJ010000012">
    <property type="protein sequence ID" value="KAG7546336.1"/>
    <property type="molecule type" value="Genomic_DNA"/>
</dbReference>
<sequence length="46" mass="5247">MVAKNFYFTLAFIINKNGEWGGVWLYSLLIDGLDVRGDSHGGKEKW</sequence>
<reference evidence="1 2" key="1">
    <citation type="submission" date="2020-12" db="EMBL/GenBank/DDBJ databases">
        <title>Concerted genomic and epigenomic changes stabilize Arabidopsis allopolyploids.</title>
        <authorList>
            <person name="Chen Z."/>
        </authorList>
    </citation>
    <scope>NUCLEOTIDE SEQUENCE [LARGE SCALE GENOMIC DNA]</scope>
    <source>
        <strain evidence="1">As9502</strain>
        <tissue evidence="1">Leaf</tissue>
    </source>
</reference>
<evidence type="ECO:0000313" key="2">
    <source>
        <dbReference type="Proteomes" id="UP000694251"/>
    </source>
</evidence>
<gene>
    <name evidence="1" type="ORF">ISN44_As12g017100</name>
</gene>
<accession>A0A8T1YJN6</accession>
<comment type="caution">
    <text evidence="1">The sequence shown here is derived from an EMBL/GenBank/DDBJ whole genome shotgun (WGS) entry which is preliminary data.</text>
</comment>
<organism evidence="1 2">
    <name type="scientific">Arabidopsis suecica</name>
    <name type="common">Swedish thale-cress</name>
    <name type="synonym">Cardaminopsis suecica</name>
    <dbReference type="NCBI Taxonomy" id="45249"/>
    <lineage>
        <taxon>Eukaryota</taxon>
        <taxon>Viridiplantae</taxon>
        <taxon>Streptophyta</taxon>
        <taxon>Embryophyta</taxon>
        <taxon>Tracheophyta</taxon>
        <taxon>Spermatophyta</taxon>
        <taxon>Magnoliopsida</taxon>
        <taxon>eudicotyledons</taxon>
        <taxon>Gunneridae</taxon>
        <taxon>Pentapetalae</taxon>
        <taxon>rosids</taxon>
        <taxon>malvids</taxon>
        <taxon>Brassicales</taxon>
        <taxon>Brassicaceae</taxon>
        <taxon>Camelineae</taxon>
        <taxon>Arabidopsis</taxon>
    </lineage>
</organism>
<name>A0A8T1YJN6_ARASU</name>